<dbReference type="AlphaFoldDB" id="A0A1K0H1X1"/>
<dbReference type="InterPro" id="IPR018466">
    <property type="entry name" value="Kre9/Knh1-like_N"/>
</dbReference>
<dbReference type="Proteomes" id="UP000658997">
    <property type="component" value="Unassembled WGS sequence"/>
</dbReference>
<dbReference type="PANTHER" id="PTHR28154">
    <property type="entry name" value="CELL WALL SYNTHESIS PROTEIN KNH1-RELATED"/>
    <property type="match status" value="1"/>
</dbReference>
<evidence type="ECO:0000313" key="5">
    <source>
        <dbReference type="EMBL" id="SAM81111.1"/>
    </source>
</evidence>
<feature type="region of interest" description="Disordered" evidence="2">
    <location>
        <begin position="182"/>
        <end position="206"/>
    </location>
</feature>
<accession>A0A1K0H1X1</accession>
<feature type="compositionally biased region" description="Low complexity" evidence="2">
    <location>
        <begin position="155"/>
        <end position="165"/>
    </location>
</feature>
<sequence length="230" mass="23493">MVAAKITTIVVLALAAADAAVSTIVVTKPVASTNARAGRRLQVEWNDDDKAPTRRDWGRVNIYLATGSRNVQYKLQTLASNVSYNQDEGSYNIDASVGPSGGYYFLRFEGTNTSAAGGSPPMAFSARFNLNGMTGNFNSTIMSQLQGTSGTDQLTPASTTASSSSPSFFGFSSSADMATAASATSSRSPNTPSSQSTSVKSSSGAASTSGKLAGYASALVGMAAVGAAFL</sequence>
<gene>
    <name evidence="6" type="ORF">UBRO2_02643</name>
    <name evidence="5" type="ORF">UBRO_02748</name>
</gene>
<name>A0A1K0H1X1_9BASI</name>
<dbReference type="OrthoDB" id="2432613at2759"/>
<evidence type="ECO:0000313" key="8">
    <source>
        <dbReference type="Proteomes" id="UP000658997"/>
    </source>
</evidence>
<dbReference type="EMBL" id="ULHB01000043">
    <property type="protein sequence ID" value="SYW78593.1"/>
    <property type="molecule type" value="Genomic_DNA"/>
</dbReference>
<feature type="signal peptide" evidence="3">
    <location>
        <begin position="1"/>
        <end position="19"/>
    </location>
</feature>
<dbReference type="InterPro" id="IPR045328">
    <property type="entry name" value="Kre9/Knh1"/>
</dbReference>
<dbReference type="EMBL" id="LT558120">
    <property type="protein sequence ID" value="SAM81111.1"/>
    <property type="molecule type" value="Genomic_DNA"/>
</dbReference>
<dbReference type="GO" id="GO:0006078">
    <property type="term" value="P:(1-&gt;6)-beta-D-glucan biosynthetic process"/>
    <property type="evidence" value="ECO:0007669"/>
    <property type="project" value="InterPro"/>
</dbReference>
<keyword evidence="8" id="KW-1185">Reference proteome</keyword>
<evidence type="ECO:0000256" key="2">
    <source>
        <dbReference type="SAM" id="MobiDB-lite"/>
    </source>
</evidence>
<reference evidence="7" key="2">
    <citation type="submission" date="2016-04" db="EMBL/GenBank/DDBJ databases">
        <authorList>
            <person name="Guldener U."/>
            <person name="Guldener U."/>
        </authorList>
    </citation>
    <scope>NUCLEOTIDE SEQUENCE [LARGE SCALE GENOMIC DNA]</scope>
    <source>
        <strain evidence="7">UB2112</strain>
    </source>
</reference>
<dbReference type="PANTHER" id="PTHR28154:SF1">
    <property type="entry name" value="CELL WALL SYNTHESIS PROTEIN KNH1-RELATED"/>
    <property type="match status" value="1"/>
</dbReference>
<feature type="chain" id="PRO_5038218821" description="Yeast cell wall synthesis Kre9/Knh1-like N-terminal domain-containing protein" evidence="3">
    <location>
        <begin position="20"/>
        <end position="230"/>
    </location>
</feature>
<dbReference type="GO" id="GO:0042546">
    <property type="term" value="P:cell wall biogenesis"/>
    <property type="evidence" value="ECO:0007669"/>
    <property type="project" value="InterPro"/>
</dbReference>
<dbReference type="Proteomes" id="UP000179920">
    <property type="component" value="Chromosome IV"/>
</dbReference>
<evidence type="ECO:0000259" key="4">
    <source>
        <dbReference type="Pfam" id="PF10342"/>
    </source>
</evidence>
<keyword evidence="1 3" id="KW-0732">Signal</keyword>
<evidence type="ECO:0000256" key="3">
    <source>
        <dbReference type="SAM" id="SignalP"/>
    </source>
</evidence>
<reference evidence="6" key="3">
    <citation type="submission" date="2018-08" db="EMBL/GenBank/DDBJ databases">
        <authorList>
            <person name="Guldener U."/>
        </authorList>
    </citation>
    <scope>NUCLEOTIDE SEQUENCE</scope>
    <source>
        <strain evidence="6">UB2</strain>
    </source>
</reference>
<evidence type="ECO:0000313" key="6">
    <source>
        <dbReference type="EMBL" id="SYW78593.1"/>
    </source>
</evidence>
<evidence type="ECO:0000313" key="7">
    <source>
        <dbReference type="Proteomes" id="UP000179920"/>
    </source>
</evidence>
<organism evidence="5 7">
    <name type="scientific">Ustilago bromivora</name>
    <dbReference type="NCBI Taxonomy" id="307758"/>
    <lineage>
        <taxon>Eukaryota</taxon>
        <taxon>Fungi</taxon>
        <taxon>Dikarya</taxon>
        <taxon>Basidiomycota</taxon>
        <taxon>Ustilaginomycotina</taxon>
        <taxon>Ustilaginomycetes</taxon>
        <taxon>Ustilaginales</taxon>
        <taxon>Ustilaginaceae</taxon>
        <taxon>Ustilago</taxon>
    </lineage>
</organism>
<proteinExistence type="predicted"/>
<evidence type="ECO:0000256" key="1">
    <source>
        <dbReference type="ARBA" id="ARBA00022729"/>
    </source>
</evidence>
<protein>
    <recommendedName>
        <fullName evidence="4">Yeast cell wall synthesis Kre9/Knh1-like N-terminal domain-containing protein</fullName>
    </recommendedName>
</protein>
<dbReference type="Pfam" id="PF10342">
    <property type="entry name" value="Kre9_KNH"/>
    <property type="match status" value="1"/>
</dbReference>
<reference evidence="5" key="1">
    <citation type="submission" date="2016-04" db="EMBL/GenBank/DDBJ databases">
        <authorList>
            <person name="Evans L.H."/>
            <person name="Alamgir A."/>
            <person name="Owens N."/>
            <person name="Weber N.D."/>
            <person name="Virtaneva K."/>
            <person name="Barbian K."/>
            <person name="Babar A."/>
            <person name="Rosenke K."/>
        </authorList>
    </citation>
    <scope>NUCLEOTIDE SEQUENCE</scope>
    <source>
        <strain evidence="5">UB2112</strain>
    </source>
</reference>
<feature type="region of interest" description="Disordered" evidence="2">
    <location>
        <begin position="146"/>
        <end position="165"/>
    </location>
</feature>
<feature type="domain" description="Yeast cell wall synthesis Kre9/Knh1-like N-terminal" evidence="4">
    <location>
        <begin position="29"/>
        <end position="129"/>
    </location>
</feature>